<proteinExistence type="predicted"/>
<keyword evidence="2" id="KW-1185">Reference proteome</keyword>
<comment type="caution">
    <text evidence="1">The sequence shown here is derived from an EMBL/GenBank/DDBJ whole genome shotgun (WGS) entry which is preliminary data.</text>
</comment>
<name>A0ACC0XED7_9ROSI</name>
<evidence type="ECO:0000313" key="2">
    <source>
        <dbReference type="Proteomes" id="UP001163603"/>
    </source>
</evidence>
<dbReference type="Proteomes" id="UP001163603">
    <property type="component" value="Chromosome 13"/>
</dbReference>
<protein>
    <submittedName>
        <fullName evidence="1">Uncharacterized protein</fullName>
    </submittedName>
</protein>
<reference evidence="2" key="1">
    <citation type="journal article" date="2023" name="G3 (Bethesda)">
        <title>Genome assembly and association tests identify interacting loci associated with vigor, precocity, and sex in interspecific pistachio rootstocks.</title>
        <authorList>
            <person name="Palmer W."/>
            <person name="Jacygrad E."/>
            <person name="Sagayaradj S."/>
            <person name="Cavanaugh K."/>
            <person name="Han R."/>
            <person name="Bertier L."/>
            <person name="Beede B."/>
            <person name="Kafkas S."/>
            <person name="Golino D."/>
            <person name="Preece J."/>
            <person name="Michelmore R."/>
        </authorList>
    </citation>
    <scope>NUCLEOTIDE SEQUENCE [LARGE SCALE GENOMIC DNA]</scope>
</reference>
<evidence type="ECO:0000313" key="1">
    <source>
        <dbReference type="EMBL" id="KAJ0014854.1"/>
    </source>
</evidence>
<sequence>MSGGDQRKAKGKPNVRYFIIATVGLNKEMGKQQFGAIVGALTTNQLPPMLRDMAILVLRELRGLALDDDINPGGGNNPP</sequence>
<dbReference type="EMBL" id="CM047748">
    <property type="protein sequence ID" value="KAJ0014854.1"/>
    <property type="molecule type" value="Genomic_DNA"/>
</dbReference>
<organism evidence="1 2">
    <name type="scientific">Pistacia integerrima</name>
    <dbReference type="NCBI Taxonomy" id="434235"/>
    <lineage>
        <taxon>Eukaryota</taxon>
        <taxon>Viridiplantae</taxon>
        <taxon>Streptophyta</taxon>
        <taxon>Embryophyta</taxon>
        <taxon>Tracheophyta</taxon>
        <taxon>Spermatophyta</taxon>
        <taxon>Magnoliopsida</taxon>
        <taxon>eudicotyledons</taxon>
        <taxon>Gunneridae</taxon>
        <taxon>Pentapetalae</taxon>
        <taxon>rosids</taxon>
        <taxon>malvids</taxon>
        <taxon>Sapindales</taxon>
        <taxon>Anacardiaceae</taxon>
        <taxon>Pistacia</taxon>
    </lineage>
</organism>
<accession>A0ACC0XED7</accession>
<gene>
    <name evidence="1" type="ORF">Pint_19665</name>
</gene>